<evidence type="ECO:0000313" key="1">
    <source>
        <dbReference type="EMBL" id="CAJ1976166.1"/>
    </source>
</evidence>
<name>A0AA86T0A6_9FABA</name>
<keyword evidence="2" id="KW-1185">Reference proteome</keyword>
<evidence type="ECO:0000313" key="2">
    <source>
        <dbReference type="Proteomes" id="UP001189624"/>
    </source>
</evidence>
<dbReference type="EMBL" id="OY731407">
    <property type="protein sequence ID" value="CAJ1976166.1"/>
    <property type="molecule type" value="Genomic_DNA"/>
</dbReference>
<dbReference type="AlphaFoldDB" id="A0AA86T0A6"/>
<protein>
    <submittedName>
        <fullName evidence="1">Uncharacterized protein</fullName>
    </submittedName>
</protein>
<reference evidence="1" key="1">
    <citation type="submission" date="2023-10" db="EMBL/GenBank/DDBJ databases">
        <authorList>
            <person name="Domelevo Entfellner J.-B."/>
        </authorList>
    </citation>
    <scope>NUCLEOTIDE SEQUENCE</scope>
</reference>
<sequence>MKKERNKRFTERRIRRFDPEAGDLLTQVNSFEIRHGSINGGDLYTYINFIGHGSAVGQILCVCSSLGLVKSRVQLGYIRWISFEQMHACRVYDGQPAMAKIRSFVSPIPKWPVLPLYND</sequence>
<accession>A0AA86T0A6</accession>
<gene>
    <name evidence="1" type="ORF">AYBTSS11_LOCUS28301</name>
</gene>
<proteinExistence type="predicted"/>
<organism evidence="1 2">
    <name type="scientific">Sphenostylis stenocarpa</name>
    <dbReference type="NCBI Taxonomy" id="92480"/>
    <lineage>
        <taxon>Eukaryota</taxon>
        <taxon>Viridiplantae</taxon>
        <taxon>Streptophyta</taxon>
        <taxon>Embryophyta</taxon>
        <taxon>Tracheophyta</taxon>
        <taxon>Spermatophyta</taxon>
        <taxon>Magnoliopsida</taxon>
        <taxon>eudicotyledons</taxon>
        <taxon>Gunneridae</taxon>
        <taxon>Pentapetalae</taxon>
        <taxon>rosids</taxon>
        <taxon>fabids</taxon>
        <taxon>Fabales</taxon>
        <taxon>Fabaceae</taxon>
        <taxon>Papilionoideae</taxon>
        <taxon>50 kb inversion clade</taxon>
        <taxon>NPAAA clade</taxon>
        <taxon>indigoferoid/millettioid clade</taxon>
        <taxon>Phaseoleae</taxon>
        <taxon>Sphenostylis</taxon>
    </lineage>
</organism>
<dbReference type="Proteomes" id="UP001189624">
    <property type="component" value="Chromosome 10"/>
</dbReference>
<dbReference type="Gramene" id="rna-AYBTSS11_LOCUS28301">
    <property type="protein sequence ID" value="CAJ1976166.1"/>
    <property type="gene ID" value="gene-AYBTSS11_LOCUS28301"/>
</dbReference>